<proteinExistence type="inferred from homology"/>
<feature type="transmembrane region" description="Helical" evidence="6">
    <location>
        <begin position="299"/>
        <end position="322"/>
    </location>
</feature>
<sequence>MYCRCLEGMDMNFRQFAYRNVIRKKRTYAAHFLSSAFSVMAFFIYAVLLYHPDLQGQLKSSSQTASYLAKMGLTVSQYFIFIFSFLFLLYSTGAFLKSRKKEFGILLVLGMTERQRMKLTFAENMLIGVASIGCGIGVGLLFTKLMLLVSARLLMLEEGLRFYLPLQAVWMTAGAFALLFLVVSILTIRVGRQTSVLELIKGDEKPKPEPKASVWLSLLAVVLIAAGYGMVFFFVNYSAFFLWLLGLAVGCVVLGTYFLFTQLNVYVLRTLKRRKSLLFRGINLMSFTDMAYRVKDNAVMFFMVATVMAAAFSGIGACLSVGDPGRTERNYPYAFTYWYASEHGERADAAITRIDESLRGKGYSFGKSKLDLIYAGNSKYNLVSLTQFNELAAIRGLGPRELASDEILIASGVVSRNSSKHNDEAVMQAAAEALKVHGQGELRLKERVSDAVIAQTDDVVVLPDEKLELLRQEGAAAASAMYYAVPEWQETLELARELQAGLSADFAEVGQFSALAIEHYEERQLNGILLIISVLVGAVFFTFAASFIYFRLYADVERDEKQLGMTSKLGLSPKELARLVTRQLTVMFFLPFLLGMAHSAVAFINMANLTNTSMLNNGLIIYGAFFGIQLLYFLLIRWRYLSRMRRKLA</sequence>
<evidence type="ECO:0000259" key="7">
    <source>
        <dbReference type="Pfam" id="PF02687"/>
    </source>
</evidence>
<feature type="transmembrane region" description="Helical" evidence="6">
    <location>
        <begin position="28"/>
        <end position="50"/>
    </location>
</feature>
<comment type="similarity">
    <text evidence="6">Belongs to the ABC-4 integral membrane protein family.</text>
</comment>
<evidence type="ECO:0000256" key="3">
    <source>
        <dbReference type="ARBA" id="ARBA00022692"/>
    </source>
</evidence>
<dbReference type="InterPro" id="IPR052536">
    <property type="entry name" value="ABC-4_Integral_Memb_Prot"/>
</dbReference>
<evidence type="ECO:0000256" key="2">
    <source>
        <dbReference type="ARBA" id="ARBA00022475"/>
    </source>
</evidence>
<dbReference type="EMBL" id="QXQB01000001">
    <property type="protein sequence ID" value="RJX41680.1"/>
    <property type="molecule type" value="Genomic_DNA"/>
</dbReference>
<reference evidence="8 9" key="1">
    <citation type="submission" date="2018-09" db="EMBL/GenBank/DDBJ databases">
        <title>Paenibacillus aracenensis nov. sp. isolated from a cave in southern Spain.</title>
        <authorList>
            <person name="Jurado V."/>
            <person name="Gutierrez-Patricio S."/>
            <person name="Gonzalez-Pimentel J.L."/>
            <person name="Miller A.Z."/>
            <person name="Laiz L."/>
            <person name="Saiz-Jimenez C."/>
        </authorList>
    </citation>
    <scope>NUCLEOTIDE SEQUENCE [LARGE SCALE GENOMIC DNA]</scope>
    <source>
        <strain evidence="8 9">JCM 19203</strain>
    </source>
</reference>
<feature type="transmembrane region" description="Helical" evidence="6">
    <location>
        <begin position="212"/>
        <end position="235"/>
    </location>
</feature>
<name>A0A3A6PMS0_9BACL</name>
<evidence type="ECO:0000313" key="9">
    <source>
        <dbReference type="Proteomes" id="UP000267798"/>
    </source>
</evidence>
<evidence type="ECO:0000256" key="6">
    <source>
        <dbReference type="PIRNR" id="PIRNR018968"/>
    </source>
</evidence>
<feature type="transmembrane region" description="Helical" evidence="6">
    <location>
        <begin position="619"/>
        <end position="638"/>
    </location>
</feature>
<comment type="caution">
    <text evidence="8">The sequence shown here is derived from an EMBL/GenBank/DDBJ whole genome shotgun (WGS) entry which is preliminary data.</text>
</comment>
<dbReference type="Proteomes" id="UP000267798">
    <property type="component" value="Unassembled WGS sequence"/>
</dbReference>
<dbReference type="PIRSF" id="PIRSF018968">
    <property type="entry name" value="ABC_permease_BceB"/>
    <property type="match status" value="1"/>
</dbReference>
<evidence type="ECO:0000256" key="1">
    <source>
        <dbReference type="ARBA" id="ARBA00004651"/>
    </source>
</evidence>
<keyword evidence="2 6" id="KW-1003">Cell membrane</keyword>
<protein>
    <submittedName>
        <fullName evidence="8">ABC transporter permease</fullName>
    </submittedName>
</protein>
<feature type="transmembrane region" description="Helical" evidence="6">
    <location>
        <begin position="584"/>
        <end position="607"/>
    </location>
</feature>
<organism evidence="8 9">
    <name type="scientific">Paenibacillus pinisoli</name>
    <dbReference type="NCBI Taxonomy" id="1276110"/>
    <lineage>
        <taxon>Bacteria</taxon>
        <taxon>Bacillati</taxon>
        <taxon>Bacillota</taxon>
        <taxon>Bacilli</taxon>
        <taxon>Bacillales</taxon>
        <taxon>Paenibacillaceae</taxon>
        <taxon>Paenibacillus</taxon>
    </lineage>
</organism>
<feature type="transmembrane region" description="Helical" evidence="6">
    <location>
        <begin position="241"/>
        <end position="268"/>
    </location>
</feature>
<feature type="domain" description="ABC3 transporter permease C-terminal" evidence="7">
    <location>
        <begin position="79"/>
        <end position="192"/>
    </location>
</feature>
<feature type="transmembrane region" description="Helical" evidence="6">
    <location>
        <begin position="78"/>
        <end position="96"/>
    </location>
</feature>
<feature type="transmembrane region" description="Helical" evidence="6">
    <location>
        <begin position="125"/>
        <end position="148"/>
    </location>
</feature>
<dbReference type="Pfam" id="PF02687">
    <property type="entry name" value="FtsX"/>
    <property type="match status" value="1"/>
</dbReference>
<dbReference type="AlphaFoldDB" id="A0A3A6PMS0"/>
<feature type="transmembrane region" description="Helical" evidence="6">
    <location>
        <begin position="168"/>
        <end position="191"/>
    </location>
</feature>
<evidence type="ECO:0000313" key="8">
    <source>
        <dbReference type="EMBL" id="RJX41680.1"/>
    </source>
</evidence>
<keyword evidence="4 6" id="KW-1133">Transmembrane helix</keyword>
<keyword evidence="5 6" id="KW-0472">Membrane</keyword>
<keyword evidence="3 6" id="KW-0812">Transmembrane</keyword>
<keyword evidence="9" id="KW-1185">Reference proteome</keyword>
<dbReference type="PANTHER" id="PTHR46795">
    <property type="entry name" value="ABC TRANSPORTER PERMEASE-RELATED-RELATED"/>
    <property type="match status" value="1"/>
</dbReference>
<dbReference type="InterPro" id="IPR003838">
    <property type="entry name" value="ABC3_permease_C"/>
</dbReference>
<dbReference type="InterPro" id="IPR027022">
    <property type="entry name" value="ABC_permease_BceB-typ"/>
</dbReference>
<dbReference type="OrthoDB" id="1937696at2"/>
<evidence type="ECO:0000256" key="4">
    <source>
        <dbReference type="ARBA" id="ARBA00022989"/>
    </source>
</evidence>
<evidence type="ECO:0000256" key="5">
    <source>
        <dbReference type="ARBA" id="ARBA00023136"/>
    </source>
</evidence>
<gene>
    <name evidence="8" type="ORF">D3P09_06950</name>
</gene>
<keyword evidence="6" id="KW-0813">Transport</keyword>
<dbReference type="GO" id="GO:0055085">
    <property type="term" value="P:transmembrane transport"/>
    <property type="evidence" value="ECO:0007669"/>
    <property type="project" value="UniProtKB-UniRule"/>
</dbReference>
<dbReference type="GO" id="GO:0005886">
    <property type="term" value="C:plasma membrane"/>
    <property type="evidence" value="ECO:0007669"/>
    <property type="project" value="UniProtKB-SubCell"/>
</dbReference>
<comment type="subcellular location">
    <subcellularLocation>
        <location evidence="1 6">Cell membrane</location>
        <topology evidence="1 6">Multi-pass membrane protein</topology>
    </subcellularLocation>
</comment>
<accession>A0A3A6PMS0</accession>
<feature type="transmembrane region" description="Helical" evidence="6">
    <location>
        <begin position="528"/>
        <end position="550"/>
    </location>
</feature>
<dbReference type="PANTHER" id="PTHR46795:SF2">
    <property type="entry name" value="ABC TRANSPORTER, PERMEASE PROTEIN"/>
    <property type="match status" value="1"/>
</dbReference>